<dbReference type="EMBL" id="FTOO01000010">
    <property type="protein sequence ID" value="SIT03900.1"/>
    <property type="molecule type" value="Genomic_DNA"/>
</dbReference>
<gene>
    <name evidence="4" type="ORF">SAMN05421799_110114</name>
</gene>
<proteinExistence type="predicted"/>
<keyword evidence="5" id="KW-1185">Reference proteome</keyword>
<evidence type="ECO:0000313" key="4">
    <source>
        <dbReference type="EMBL" id="SIT03900.1"/>
    </source>
</evidence>
<dbReference type="Gene3D" id="3.40.50.280">
    <property type="entry name" value="Cobalamin-binding domain"/>
    <property type="match status" value="1"/>
</dbReference>
<evidence type="ECO:0000259" key="3">
    <source>
        <dbReference type="PROSITE" id="PS51332"/>
    </source>
</evidence>
<keyword evidence="2" id="KW-0170">Cobalt</keyword>
<protein>
    <submittedName>
        <fullName evidence="4">Methanogenic corrinoid protein MtbC1</fullName>
    </submittedName>
</protein>
<dbReference type="PANTHER" id="PTHR45833:SF1">
    <property type="entry name" value="METHIONINE SYNTHASE"/>
    <property type="match status" value="1"/>
</dbReference>
<dbReference type="GO" id="GO:0046653">
    <property type="term" value="P:tetrahydrofolate metabolic process"/>
    <property type="evidence" value="ECO:0007669"/>
    <property type="project" value="TreeGrafter"/>
</dbReference>
<dbReference type="PROSITE" id="PS51332">
    <property type="entry name" value="B12_BINDING"/>
    <property type="match status" value="1"/>
</dbReference>
<dbReference type="SUPFAM" id="SSF52242">
    <property type="entry name" value="Cobalamin (vitamin B12)-binding domain"/>
    <property type="match status" value="1"/>
</dbReference>
<keyword evidence="1" id="KW-0479">Metal-binding</keyword>
<sequence>MNGLKYQVLKLVEALLDGDEERAWEVVRTNAQSGANSAYIFDVLLRNAMVQIGQLWEMNAISVADEHLASAICERLVARYRDTYLQEPERPSRGKVMLFCVEGEEHDLGLKMVAAAFEESGYETRLYGRNLPLEYARLAALRWHPDIIGISVTIVYHLPKLKSYIHAFESLAYRPQIVVGGRLASMYDLRPYVGPKTLIIADITDLQAWLNQPRAMPTSSHWGAKER</sequence>
<dbReference type="InterPro" id="IPR006158">
    <property type="entry name" value="Cobalamin-bd"/>
</dbReference>
<evidence type="ECO:0000256" key="2">
    <source>
        <dbReference type="ARBA" id="ARBA00023285"/>
    </source>
</evidence>
<dbReference type="InterPro" id="IPR003759">
    <property type="entry name" value="Cbl-bd_cap"/>
</dbReference>
<evidence type="ECO:0000313" key="5">
    <source>
        <dbReference type="Proteomes" id="UP000186156"/>
    </source>
</evidence>
<dbReference type="PANTHER" id="PTHR45833">
    <property type="entry name" value="METHIONINE SYNTHASE"/>
    <property type="match status" value="1"/>
</dbReference>
<dbReference type="GO" id="GO:0008705">
    <property type="term" value="F:methionine synthase activity"/>
    <property type="evidence" value="ECO:0007669"/>
    <property type="project" value="TreeGrafter"/>
</dbReference>
<dbReference type="Pfam" id="PF02607">
    <property type="entry name" value="B12-binding_2"/>
    <property type="match status" value="1"/>
</dbReference>
<organism evidence="4 5">
    <name type="scientific">Alicyclobacillus vulcanalis</name>
    <dbReference type="NCBI Taxonomy" id="252246"/>
    <lineage>
        <taxon>Bacteria</taxon>
        <taxon>Bacillati</taxon>
        <taxon>Bacillota</taxon>
        <taxon>Bacilli</taxon>
        <taxon>Bacillales</taxon>
        <taxon>Alicyclobacillaceae</taxon>
        <taxon>Alicyclobacillus</taxon>
    </lineage>
</organism>
<dbReference type="InterPro" id="IPR036724">
    <property type="entry name" value="Cobalamin-bd_sf"/>
</dbReference>
<dbReference type="GO" id="GO:0050667">
    <property type="term" value="P:homocysteine metabolic process"/>
    <property type="evidence" value="ECO:0007669"/>
    <property type="project" value="TreeGrafter"/>
</dbReference>
<dbReference type="GO" id="GO:0031419">
    <property type="term" value="F:cobalamin binding"/>
    <property type="evidence" value="ECO:0007669"/>
    <property type="project" value="InterPro"/>
</dbReference>
<dbReference type="Pfam" id="PF02310">
    <property type="entry name" value="B12-binding"/>
    <property type="match status" value="1"/>
</dbReference>
<dbReference type="Proteomes" id="UP000186156">
    <property type="component" value="Unassembled WGS sequence"/>
</dbReference>
<dbReference type="GO" id="GO:0046872">
    <property type="term" value="F:metal ion binding"/>
    <property type="evidence" value="ECO:0007669"/>
    <property type="project" value="UniProtKB-KW"/>
</dbReference>
<accession>A0A1N7NZZ4</accession>
<dbReference type="STRING" id="252246.SAMN05421799_110114"/>
<dbReference type="InterPro" id="IPR036594">
    <property type="entry name" value="Meth_synthase_dom"/>
</dbReference>
<name>A0A1N7NZZ4_9BACL</name>
<evidence type="ECO:0000256" key="1">
    <source>
        <dbReference type="ARBA" id="ARBA00022723"/>
    </source>
</evidence>
<feature type="domain" description="B12-binding" evidence="3">
    <location>
        <begin position="93"/>
        <end position="220"/>
    </location>
</feature>
<dbReference type="AlphaFoldDB" id="A0A1N7NZZ4"/>
<dbReference type="GO" id="GO:0005829">
    <property type="term" value="C:cytosol"/>
    <property type="evidence" value="ECO:0007669"/>
    <property type="project" value="TreeGrafter"/>
</dbReference>
<reference evidence="5" key="1">
    <citation type="submission" date="2017-01" db="EMBL/GenBank/DDBJ databases">
        <authorList>
            <person name="Varghese N."/>
            <person name="Submissions S."/>
        </authorList>
    </citation>
    <scope>NUCLEOTIDE SEQUENCE [LARGE SCALE GENOMIC DNA]</scope>
    <source>
        <strain evidence="5">DSM 16176</strain>
    </source>
</reference>
<dbReference type="InterPro" id="IPR050554">
    <property type="entry name" value="Met_Synthase/Corrinoid"/>
</dbReference>
<dbReference type="Gene3D" id="1.10.1240.10">
    <property type="entry name" value="Methionine synthase domain"/>
    <property type="match status" value="1"/>
</dbReference>